<dbReference type="Proteomes" id="UP000023152">
    <property type="component" value="Unassembled WGS sequence"/>
</dbReference>
<feature type="region of interest" description="Disordered" evidence="1">
    <location>
        <begin position="206"/>
        <end position="231"/>
    </location>
</feature>
<proteinExistence type="predicted"/>
<evidence type="ECO:0000313" key="3">
    <source>
        <dbReference type="Proteomes" id="UP000023152"/>
    </source>
</evidence>
<evidence type="ECO:0000313" key="2">
    <source>
        <dbReference type="EMBL" id="ETO05216.1"/>
    </source>
</evidence>
<keyword evidence="3" id="KW-1185">Reference proteome</keyword>
<evidence type="ECO:0000256" key="1">
    <source>
        <dbReference type="SAM" id="MobiDB-lite"/>
    </source>
</evidence>
<comment type="caution">
    <text evidence="2">The sequence shown here is derived from an EMBL/GenBank/DDBJ whole genome shotgun (WGS) entry which is preliminary data.</text>
</comment>
<gene>
    <name evidence="2" type="ORF">RFI_32179</name>
</gene>
<feature type="region of interest" description="Disordered" evidence="1">
    <location>
        <begin position="1"/>
        <end position="53"/>
    </location>
</feature>
<dbReference type="AlphaFoldDB" id="X6LV08"/>
<feature type="compositionally biased region" description="Basic and acidic residues" evidence="1">
    <location>
        <begin position="1"/>
        <end position="11"/>
    </location>
</feature>
<feature type="compositionally biased region" description="Basic residues" evidence="1">
    <location>
        <begin position="30"/>
        <end position="44"/>
    </location>
</feature>
<feature type="non-terminal residue" evidence="2">
    <location>
        <position position="1"/>
    </location>
</feature>
<organism evidence="2 3">
    <name type="scientific">Reticulomyxa filosa</name>
    <dbReference type="NCBI Taxonomy" id="46433"/>
    <lineage>
        <taxon>Eukaryota</taxon>
        <taxon>Sar</taxon>
        <taxon>Rhizaria</taxon>
        <taxon>Retaria</taxon>
        <taxon>Foraminifera</taxon>
        <taxon>Monothalamids</taxon>
        <taxon>Reticulomyxidae</taxon>
        <taxon>Reticulomyxa</taxon>
    </lineage>
</organism>
<feature type="compositionally biased region" description="Acidic residues" evidence="1">
    <location>
        <begin position="214"/>
        <end position="231"/>
    </location>
</feature>
<protein>
    <submittedName>
        <fullName evidence="2">Uncharacterized protein</fullName>
    </submittedName>
</protein>
<reference evidence="2 3" key="1">
    <citation type="journal article" date="2013" name="Curr. Biol.">
        <title>The Genome of the Foraminiferan Reticulomyxa filosa.</title>
        <authorList>
            <person name="Glockner G."/>
            <person name="Hulsmann N."/>
            <person name="Schleicher M."/>
            <person name="Noegel A.A."/>
            <person name="Eichinger L."/>
            <person name="Gallinger C."/>
            <person name="Pawlowski J."/>
            <person name="Sierra R."/>
            <person name="Euteneuer U."/>
            <person name="Pillet L."/>
            <person name="Moustafa A."/>
            <person name="Platzer M."/>
            <person name="Groth M."/>
            <person name="Szafranski K."/>
            <person name="Schliwa M."/>
        </authorList>
    </citation>
    <scope>NUCLEOTIDE SEQUENCE [LARGE SCALE GENOMIC DNA]</scope>
</reference>
<name>X6LV08_RETFI</name>
<accession>X6LV08</accession>
<sequence length="231" mass="25992">PTKKEENEEKQLKKKTKSSSKISSPNLLDKKKKRALSSPKKRLLNKAGISSKNVPNEKKADELIEAHNSNTLSWSRYTKAGLKKQCIEDGIYTTDMTIKQMQDRIGKLKPRINTTYINFVDVIVQIGSYLLWTGAKVGVLMAYPDIVCVLCEVNQDTKRFKFRVFPVLSSQNVSEEITWIMQILDFAKTCGRNEIVLRANDAVIKQKSGNDSGDGNDSDDGNEDDCNDIAK</sequence>
<dbReference type="EMBL" id="ASPP01028389">
    <property type="protein sequence ID" value="ETO05216.1"/>
    <property type="molecule type" value="Genomic_DNA"/>
</dbReference>